<sequence>MEMMVTRLSRRTILFAAVVLAGGATSAAAQSARGGLRHRRSGSGQADAAAPHERIPVGADDRQAYDLYRPDAAGPILAYVHGGGWAHGDRSMVHALPDFAERHGLVLASIGYRLVPEVTPREQARDVAAALADLVRRHPGRDLYLMGHSAGAHLAALVGVDPVYLAEHGLAPSDLAGVILLDGAGYDATGDRGNGFAGRILTRLYDEAFGDQAAALSPTLRIAPGVPLPPFLIFYIASRADSRAQSEGLARVLQQAGGSAEVIVAPGDSHREINVGFGQPGDPQGERAARFIAQARR</sequence>
<dbReference type="PANTHER" id="PTHR48081">
    <property type="entry name" value="AB HYDROLASE SUPERFAMILY PROTEIN C4A8.06C"/>
    <property type="match status" value="1"/>
</dbReference>
<dbReference type="AlphaFoldDB" id="D9QNX0"/>
<gene>
    <name evidence="5" type="ordered locus">Bresu_1091</name>
</gene>
<evidence type="ECO:0000313" key="5">
    <source>
        <dbReference type="EMBL" id="ADL00403.1"/>
    </source>
</evidence>
<evidence type="ECO:0000259" key="4">
    <source>
        <dbReference type="Pfam" id="PF07859"/>
    </source>
</evidence>
<dbReference type="InterPro" id="IPR029058">
    <property type="entry name" value="AB_hydrolase_fold"/>
</dbReference>
<feature type="domain" description="Alpha/beta hydrolase fold-3" evidence="4">
    <location>
        <begin position="78"/>
        <end position="271"/>
    </location>
</feature>
<keyword evidence="1" id="KW-0378">Hydrolase</keyword>
<keyword evidence="6" id="KW-1185">Reference proteome</keyword>
<dbReference type="InterPro" id="IPR013094">
    <property type="entry name" value="AB_hydrolase_3"/>
</dbReference>
<proteinExistence type="predicted"/>
<feature type="signal peptide" evidence="3">
    <location>
        <begin position="1"/>
        <end position="31"/>
    </location>
</feature>
<dbReference type="HOGENOM" id="CLU_012494_4_1_5"/>
<dbReference type="Gene3D" id="3.40.50.1820">
    <property type="entry name" value="alpha/beta hydrolase"/>
    <property type="match status" value="1"/>
</dbReference>
<feature type="chain" id="PRO_5003126904" evidence="3">
    <location>
        <begin position="32"/>
        <end position="297"/>
    </location>
</feature>
<keyword evidence="3" id="KW-0732">Signal</keyword>
<evidence type="ECO:0000313" key="6">
    <source>
        <dbReference type="Proteomes" id="UP000002696"/>
    </source>
</evidence>
<protein>
    <submittedName>
        <fullName evidence="5">Esterase/lipase-like protein</fullName>
    </submittedName>
</protein>
<feature type="region of interest" description="Disordered" evidence="2">
    <location>
        <begin position="32"/>
        <end position="51"/>
    </location>
</feature>
<evidence type="ECO:0000256" key="1">
    <source>
        <dbReference type="ARBA" id="ARBA00022801"/>
    </source>
</evidence>
<dbReference type="eggNOG" id="COG0657">
    <property type="taxonomic scope" value="Bacteria"/>
</dbReference>
<dbReference type="STRING" id="633149.Bresu_1091"/>
<organism evidence="5 6">
    <name type="scientific">Brevundimonas subvibrioides (strain ATCC 15264 / DSM 4735 / LMG 14903 / NBRC 16000 / CB 81)</name>
    <name type="common">Caulobacter subvibrioides</name>
    <dbReference type="NCBI Taxonomy" id="633149"/>
    <lineage>
        <taxon>Bacteria</taxon>
        <taxon>Pseudomonadati</taxon>
        <taxon>Pseudomonadota</taxon>
        <taxon>Alphaproteobacteria</taxon>
        <taxon>Caulobacterales</taxon>
        <taxon>Caulobacteraceae</taxon>
        <taxon>Brevundimonas</taxon>
    </lineage>
</organism>
<accession>D9QNX0</accession>
<reference evidence="6" key="1">
    <citation type="journal article" date="2011" name="J. Bacteriol.">
        <title>Genome sequences of eight morphologically diverse alphaproteobacteria.</title>
        <authorList>
            <consortium name="US DOE Joint Genome Institute"/>
            <person name="Brown P.J."/>
            <person name="Kysela D.T."/>
            <person name="Buechlein A."/>
            <person name="Hemmerich C."/>
            <person name="Brun Y.V."/>
        </authorList>
    </citation>
    <scope>NUCLEOTIDE SEQUENCE [LARGE SCALE GENOMIC DNA]</scope>
    <source>
        <strain evidence="6">ATCC 15264 / DSM 4735 / LMG 14903 / NBRC 16000 / CB 81</strain>
    </source>
</reference>
<dbReference type="GO" id="GO:0016787">
    <property type="term" value="F:hydrolase activity"/>
    <property type="evidence" value="ECO:0007669"/>
    <property type="project" value="UniProtKB-KW"/>
</dbReference>
<dbReference type="EMBL" id="CP002102">
    <property type="protein sequence ID" value="ADL00403.1"/>
    <property type="molecule type" value="Genomic_DNA"/>
</dbReference>
<evidence type="ECO:0000256" key="2">
    <source>
        <dbReference type="SAM" id="MobiDB-lite"/>
    </source>
</evidence>
<name>D9QNX0_BRESC</name>
<dbReference type="KEGG" id="bsb:Bresu_1091"/>
<dbReference type="InterPro" id="IPR050300">
    <property type="entry name" value="GDXG_lipolytic_enzyme"/>
</dbReference>
<dbReference type="Proteomes" id="UP000002696">
    <property type="component" value="Chromosome"/>
</dbReference>
<evidence type="ECO:0000256" key="3">
    <source>
        <dbReference type="SAM" id="SignalP"/>
    </source>
</evidence>
<dbReference type="BioCyc" id="BSUB633149:G1GM8-1089-MONOMER"/>
<dbReference type="SUPFAM" id="SSF53474">
    <property type="entry name" value="alpha/beta-Hydrolases"/>
    <property type="match status" value="1"/>
</dbReference>
<dbReference type="PANTHER" id="PTHR48081:SF33">
    <property type="entry name" value="KYNURENINE FORMAMIDASE"/>
    <property type="match status" value="1"/>
</dbReference>
<dbReference type="InParanoid" id="D9QNX0"/>
<dbReference type="Pfam" id="PF07859">
    <property type="entry name" value="Abhydrolase_3"/>
    <property type="match status" value="1"/>
</dbReference>